<sequence>MELRGRSLIGSRDGEAGGERFQAIDPASGERLVPVYYSASADEVDEAARLADEAFSSYERTSGQERARFLRLIAERIEALGEALITRAARETGLDENRLRNERARTCNQLRLFAALIEEGSWVDARIDRGDPRREPVPKPDVRSMLRPLGPVVVFGASNFPLAFSVAGGDTASALAAGNPVIVKAHPAHPGTSELVGRAVRDAVRQSNLHEGVFSLLYDAGNEVGLALVTHPLIKAGAFTGSRAAGLALMRAASARPVPIPFYAEMSSVNPFFILPEALRERGERIAQGLHASVTLGAGQFCTKPGLIFLEEGEDAERFIELFRELMSSTADFVLLTPRIRAMYDQAIAARLQKRGVDVLVGHPAPSDRSGCHACPALFRTDAATFLTDPELAHEVFGPAALIITYTHRSQLMEVARSLEGQLTATVHATENELSEYRELLFALEERAGRLIFNGFPTGVEVCHAMVHGGPFPATSDGRSTSVGTRAILRFTRPVSFQNFPSMALPPELQDGNPLGIWRMVDGVLTKDPC</sequence>
<dbReference type="OrthoDB" id="9770537at2"/>
<evidence type="ECO:0000313" key="3">
    <source>
        <dbReference type="EMBL" id="CDM64748.1"/>
    </source>
</evidence>
<proteinExistence type="predicted"/>
<dbReference type="CDD" id="cd07129">
    <property type="entry name" value="ALDH_KGSADH"/>
    <property type="match status" value="1"/>
</dbReference>
<dbReference type="InterPro" id="IPR016162">
    <property type="entry name" value="Ald_DH_N"/>
</dbReference>
<dbReference type="EMBL" id="CBXV010000003">
    <property type="protein sequence ID" value="CDM64748.1"/>
    <property type="molecule type" value="Genomic_DNA"/>
</dbReference>
<keyword evidence="4" id="KW-1185">Reference proteome</keyword>
<dbReference type="InterPro" id="IPR016163">
    <property type="entry name" value="Ald_DH_C"/>
</dbReference>
<accession>A0A0B6WU35</accession>
<dbReference type="SUPFAM" id="SSF53720">
    <property type="entry name" value="ALDH-like"/>
    <property type="match status" value="1"/>
</dbReference>
<dbReference type="InterPro" id="IPR050740">
    <property type="entry name" value="Aldehyde_DH_Superfamily"/>
</dbReference>
<dbReference type="InterPro" id="IPR044151">
    <property type="entry name" value="ALDH_KGSADH"/>
</dbReference>
<organism evidence="3 4">
    <name type="scientific">Pyrinomonas methylaliphatogenes</name>
    <dbReference type="NCBI Taxonomy" id="454194"/>
    <lineage>
        <taxon>Bacteria</taxon>
        <taxon>Pseudomonadati</taxon>
        <taxon>Acidobacteriota</taxon>
        <taxon>Blastocatellia</taxon>
        <taxon>Blastocatellales</taxon>
        <taxon>Pyrinomonadaceae</taxon>
        <taxon>Pyrinomonas</taxon>
    </lineage>
</organism>
<evidence type="ECO:0000256" key="1">
    <source>
        <dbReference type="ARBA" id="ARBA00023002"/>
    </source>
</evidence>
<dbReference type="Proteomes" id="UP000031518">
    <property type="component" value="Unassembled WGS sequence"/>
</dbReference>
<dbReference type="Pfam" id="PF00171">
    <property type="entry name" value="Aldedh"/>
    <property type="match status" value="1"/>
</dbReference>
<dbReference type="Gene3D" id="3.40.605.10">
    <property type="entry name" value="Aldehyde Dehydrogenase, Chain A, domain 1"/>
    <property type="match status" value="1"/>
</dbReference>
<evidence type="ECO:0000313" key="4">
    <source>
        <dbReference type="Proteomes" id="UP000031518"/>
    </source>
</evidence>
<dbReference type="EC" id="1.2.1.4" evidence="3"/>
<protein>
    <submittedName>
        <fullName evidence="3">NAD-dependent aldehyde dehydrogenase</fullName>
        <ecNumber evidence="3">1.2.1.4</ecNumber>
    </submittedName>
</protein>
<name>A0A0B6WU35_9BACT</name>
<dbReference type="STRING" id="454194.PYK22_00743"/>
<gene>
    <name evidence="3" type="ORF">PYK22_00743</name>
</gene>
<dbReference type="RefSeq" id="WP_041974632.1">
    <property type="nucleotide sequence ID" value="NZ_CBXV010000003.1"/>
</dbReference>
<keyword evidence="1 3" id="KW-0560">Oxidoreductase</keyword>
<reference evidence="3 4" key="1">
    <citation type="submission" date="2013-12" db="EMBL/GenBank/DDBJ databases">
        <authorList>
            <person name="Stott M."/>
        </authorList>
    </citation>
    <scope>NUCLEOTIDE SEQUENCE [LARGE SCALE GENOMIC DNA]</scope>
    <source>
        <strain evidence="3 4">K22</strain>
    </source>
</reference>
<evidence type="ECO:0000259" key="2">
    <source>
        <dbReference type="Pfam" id="PF00171"/>
    </source>
</evidence>
<dbReference type="GO" id="GO:0033721">
    <property type="term" value="F:aldehyde dehydrogenase (NADP+) activity"/>
    <property type="evidence" value="ECO:0007669"/>
    <property type="project" value="UniProtKB-EC"/>
</dbReference>
<dbReference type="Gene3D" id="3.40.309.10">
    <property type="entry name" value="Aldehyde Dehydrogenase, Chain A, domain 2"/>
    <property type="match status" value="1"/>
</dbReference>
<reference evidence="3 4" key="2">
    <citation type="submission" date="2015-01" db="EMBL/GenBank/DDBJ databases">
        <title>Complete genome sequence of Pyrinomonas methylaliphatogenes type strain K22T.</title>
        <authorList>
            <person name="Lee K.C.Y."/>
            <person name="Power J.F."/>
            <person name="Dunfield P.F."/>
            <person name="Morgan X.C."/>
            <person name="Huttenhower C."/>
            <person name="Stott M.B."/>
        </authorList>
    </citation>
    <scope>NUCLEOTIDE SEQUENCE [LARGE SCALE GENOMIC DNA]</scope>
    <source>
        <strain evidence="3 4">K22</strain>
    </source>
</reference>
<dbReference type="PANTHER" id="PTHR43353:SF3">
    <property type="entry name" value="ALDEHYDE DEHYDROGENASE-RELATED"/>
    <property type="match status" value="1"/>
</dbReference>
<dbReference type="AlphaFoldDB" id="A0A0B6WU35"/>
<dbReference type="InterPro" id="IPR015590">
    <property type="entry name" value="Aldehyde_DH_dom"/>
</dbReference>
<dbReference type="PANTHER" id="PTHR43353">
    <property type="entry name" value="SUCCINATE-SEMIALDEHYDE DEHYDROGENASE, MITOCHONDRIAL"/>
    <property type="match status" value="1"/>
</dbReference>
<dbReference type="InterPro" id="IPR016161">
    <property type="entry name" value="Ald_DH/histidinol_DH"/>
</dbReference>
<feature type="domain" description="Aldehyde dehydrogenase" evidence="2">
    <location>
        <begin position="18"/>
        <end position="462"/>
    </location>
</feature>